<dbReference type="InterPro" id="IPR056209">
    <property type="entry name" value="SU10_adaptor"/>
</dbReference>
<proteinExistence type="predicted"/>
<reference evidence="1 2" key="1">
    <citation type="submission" date="2020-08" db="EMBL/GenBank/DDBJ databases">
        <title>Genomic Encyclopedia of Type Strains, Phase IV (KMG-IV): sequencing the most valuable type-strain genomes for metagenomic binning, comparative biology and taxonomic classification.</title>
        <authorList>
            <person name="Goeker M."/>
        </authorList>
    </citation>
    <scope>NUCLEOTIDE SEQUENCE [LARGE SCALE GENOMIC DNA]</scope>
    <source>
        <strain evidence="1 2">DSM 102238</strain>
    </source>
</reference>
<evidence type="ECO:0000313" key="2">
    <source>
        <dbReference type="Proteomes" id="UP000542776"/>
    </source>
</evidence>
<organism evidence="1 2">
    <name type="scientific">Aureimonas pseudogalii</name>
    <dbReference type="NCBI Taxonomy" id="1744844"/>
    <lineage>
        <taxon>Bacteria</taxon>
        <taxon>Pseudomonadati</taxon>
        <taxon>Pseudomonadota</taxon>
        <taxon>Alphaproteobacteria</taxon>
        <taxon>Hyphomicrobiales</taxon>
        <taxon>Aurantimonadaceae</taxon>
        <taxon>Aureimonas</taxon>
    </lineage>
</organism>
<dbReference type="EMBL" id="JACIEK010000001">
    <property type="protein sequence ID" value="MBB3997197.1"/>
    <property type="molecule type" value="Genomic_DNA"/>
</dbReference>
<keyword evidence="2" id="KW-1185">Reference proteome</keyword>
<dbReference type="RefSeq" id="WP_183198472.1">
    <property type="nucleotide sequence ID" value="NZ_JACIEK010000001.1"/>
</dbReference>
<protein>
    <submittedName>
        <fullName evidence="1">Uncharacterized protein</fullName>
    </submittedName>
</protein>
<dbReference type="AlphaFoldDB" id="A0A7W6EDB9"/>
<comment type="caution">
    <text evidence="1">The sequence shown here is derived from an EMBL/GenBank/DDBJ whole genome shotgun (WGS) entry which is preliminary data.</text>
</comment>
<dbReference type="Proteomes" id="UP000542776">
    <property type="component" value="Unassembled WGS sequence"/>
</dbReference>
<accession>A0A7W6EDB9</accession>
<sequence length="197" mass="21702">MALDSYDALKTSIALWAFRSQDEEFEATVPDFIRLLETRVNRELRTTFQETSAPIALTNSVGDLPTDYLAFRNFSTIGAFPHVLVSSASAGWGDQFAIEGLKVRLGGLTPSAGVTLDYYARIPPLSDANQTNWLLQRAPDIYLYGSLLEACIFMQDADPSSLAKWTALYQKAVADLQSLDHMARYSRASVRASGPTP</sequence>
<evidence type="ECO:0000313" key="1">
    <source>
        <dbReference type="EMBL" id="MBB3997197.1"/>
    </source>
</evidence>
<gene>
    <name evidence="1" type="ORF">GGR04_001018</name>
</gene>
<dbReference type="Pfam" id="PF24175">
    <property type="entry name" value="SU10_adaptor"/>
    <property type="match status" value="1"/>
</dbReference>
<name>A0A7W6EDB9_9HYPH</name>